<feature type="compositionally biased region" description="Basic residues" evidence="1">
    <location>
        <begin position="85"/>
        <end position="99"/>
    </location>
</feature>
<accession>A0AAN6Z5K3</accession>
<feature type="compositionally biased region" description="Low complexity" evidence="1">
    <location>
        <begin position="100"/>
        <end position="112"/>
    </location>
</feature>
<dbReference type="AlphaFoldDB" id="A0AAN6Z5K3"/>
<evidence type="ECO:0000313" key="2">
    <source>
        <dbReference type="EMBL" id="KAK4126051.1"/>
    </source>
</evidence>
<dbReference type="EMBL" id="MU853225">
    <property type="protein sequence ID" value="KAK4126051.1"/>
    <property type="molecule type" value="Genomic_DNA"/>
</dbReference>
<evidence type="ECO:0000256" key="1">
    <source>
        <dbReference type="SAM" id="MobiDB-lite"/>
    </source>
</evidence>
<feature type="compositionally biased region" description="Basic residues" evidence="1">
    <location>
        <begin position="273"/>
        <end position="289"/>
    </location>
</feature>
<feature type="region of interest" description="Disordered" evidence="1">
    <location>
        <begin position="1"/>
        <end position="185"/>
    </location>
</feature>
<dbReference type="Proteomes" id="UP001302602">
    <property type="component" value="Unassembled WGS sequence"/>
</dbReference>
<feature type="region of interest" description="Disordered" evidence="1">
    <location>
        <begin position="264"/>
        <end position="289"/>
    </location>
</feature>
<gene>
    <name evidence="2" type="ORF">N657DRAFT_642812</name>
</gene>
<sequence length="289" mass="32230">MPRLNRRQSHSTPPTSSRDVNGDRYSKSRYASSETHRRSGRKTHPRASSVDSRDTYYDPRDKYYLSGDDEDDHVPRREPAFSPSKRGRSPSRSRSRYRARSLSASSRTPSPYSDDHHRRRRSPSVPSRSPSPPPHHPRSTGGRVRDRDTRRNSSPRSRRHHTRRSYSRSPSPSPSRSRHQSPKSALALAQEAAQHAFEAGAIAALRLRDDPSPWLGKKGGQIAAAALSAAVVDTFVARRHPNMRKGGLRHSFAKQAAQMVIGGLMGGNDKGAGKGKKRRAGRMGARGRR</sequence>
<name>A0AAN6Z5K3_9PEZI</name>
<dbReference type="RefSeq" id="XP_062649822.1">
    <property type="nucleotide sequence ID" value="XM_062792416.1"/>
</dbReference>
<feature type="compositionally biased region" description="Basic residues" evidence="1">
    <location>
        <begin position="156"/>
        <end position="166"/>
    </location>
</feature>
<comment type="caution">
    <text evidence="2">The sequence shown here is derived from an EMBL/GenBank/DDBJ whole genome shotgun (WGS) entry which is preliminary data.</text>
</comment>
<proteinExistence type="predicted"/>
<protein>
    <submittedName>
        <fullName evidence="2">Uncharacterized protein</fullName>
    </submittedName>
</protein>
<evidence type="ECO:0000313" key="3">
    <source>
        <dbReference type="Proteomes" id="UP001302602"/>
    </source>
</evidence>
<organism evidence="2 3">
    <name type="scientific">Parathielavia appendiculata</name>
    <dbReference type="NCBI Taxonomy" id="2587402"/>
    <lineage>
        <taxon>Eukaryota</taxon>
        <taxon>Fungi</taxon>
        <taxon>Dikarya</taxon>
        <taxon>Ascomycota</taxon>
        <taxon>Pezizomycotina</taxon>
        <taxon>Sordariomycetes</taxon>
        <taxon>Sordariomycetidae</taxon>
        <taxon>Sordariales</taxon>
        <taxon>Chaetomiaceae</taxon>
        <taxon>Parathielavia</taxon>
    </lineage>
</organism>
<keyword evidence="3" id="KW-1185">Reference proteome</keyword>
<dbReference type="GeneID" id="87829185"/>
<reference evidence="2" key="1">
    <citation type="journal article" date="2023" name="Mol. Phylogenet. Evol.">
        <title>Genome-scale phylogeny and comparative genomics of the fungal order Sordariales.</title>
        <authorList>
            <person name="Hensen N."/>
            <person name="Bonometti L."/>
            <person name="Westerberg I."/>
            <person name="Brannstrom I.O."/>
            <person name="Guillou S."/>
            <person name="Cros-Aarteil S."/>
            <person name="Calhoun S."/>
            <person name="Haridas S."/>
            <person name="Kuo A."/>
            <person name="Mondo S."/>
            <person name="Pangilinan J."/>
            <person name="Riley R."/>
            <person name="LaButti K."/>
            <person name="Andreopoulos B."/>
            <person name="Lipzen A."/>
            <person name="Chen C."/>
            <person name="Yan M."/>
            <person name="Daum C."/>
            <person name="Ng V."/>
            <person name="Clum A."/>
            <person name="Steindorff A."/>
            <person name="Ohm R.A."/>
            <person name="Martin F."/>
            <person name="Silar P."/>
            <person name="Natvig D.O."/>
            <person name="Lalanne C."/>
            <person name="Gautier V."/>
            <person name="Ament-Velasquez S.L."/>
            <person name="Kruys A."/>
            <person name="Hutchinson M.I."/>
            <person name="Powell A.J."/>
            <person name="Barry K."/>
            <person name="Miller A.N."/>
            <person name="Grigoriev I.V."/>
            <person name="Debuchy R."/>
            <person name="Gladieux P."/>
            <person name="Hiltunen Thoren M."/>
            <person name="Johannesson H."/>
        </authorList>
    </citation>
    <scope>NUCLEOTIDE SEQUENCE</scope>
    <source>
        <strain evidence="2">CBS 731.68</strain>
    </source>
</reference>
<feature type="compositionally biased region" description="Polar residues" evidence="1">
    <location>
        <begin position="10"/>
        <end position="19"/>
    </location>
</feature>
<reference evidence="2" key="2">
    <citation type="submission" date="2023-05" db="EMBL/GenBank/DDBJ databases">
        <authorList>
            <consortium name="Lawrence Berkeley National Laboratory"/>
            <person name="Steindorff A."/>
            <person name="Hensen N."/>
            <person name="Bonometti L."/>
            <person name="Westerberg I."/>
            <person name="Brannstrom I.O."/>
            <person name="Guillou S."/>
            <person name="Cros-Aarteil S."/>
            <person name="Calhoun S."/>
            <person name="Haridas S."/>
            <person name="Kuo A."/>
            <person name="Mondo S."/>
            <person name="Pangilinan J."/>
            <person name="Riley R."/>
            <person name="Labutti K."/>
            <person name="Andreopoulos B."/>
            <person name="Lipzen A."/>
            <person name="Chen C."/>
            <person name="Yanf M."/>
            <person name="Daum C."/>
            <person name="Ng V."/>
            <person name="Clum A."/>
            <person name="Ohm R."/>
            <person name="Martin F."/>
            <person name="Silar P."/>
            <person name="Natvig D."/>
            <person name="Lalanne C."/>
            <person name="Gautier V."/>
            <person name="Ament-Velasquez S.L."/>
            <person name="Kruys A."/>
            <person name="Hutchinson M.I."/>
            <person name="Powell A.J."/>
            <person name="Barry K."/>
            <person name="Miller A.N."/>
            <person name="Grigoriev I.V."/>
            <person name="Debuchy R."/>
            <person name="Gladieux P."/>
            <person name="Thoren M.H."/>
            <person name="Johannesson H."/>
        </authorList>
    </citation>
    <scope>NUCLEOTIDE SEQUENCE</scope>
    <source>
        <strain evidence="2">CBS 731.68</strain>
    </source>
</reference>
<feature type="compositionally biased region" description="Basic and acidic residues" evidence="1">
    <location>
        <begin position="51"/>
        <end position="63"/>
    </location>
</feature>